<reference evidence="3 4" key="1">
    <citation type="submission" date="2018-12" db="EMBL/GenBank/DDBJ databases">
        <authorList>
            <consortium name="Pathogen Informatics"/>
        </authorList>
    </citation>
    <scope>NUCLEOTIDE SEQUENCE [LARGE SCALE GENOMIC DNA]</scope>
    <source>
        <strain evidence="3 4">NCTC10036</strain>
    </source>
</reference>
<dbReference type="Proteomes" id="UP000624159">
    <property type="component" value="Unassembled WGS sequence"/>
</dbReference>
<reference evidence="2 5" key="2">
    <citation type="submission" date="2020-11" db="EMBL/GenBank/DDBJ databases">
        <title>Enhanced detection system for hospital associated transmission using whole genome sequencing surveillance.</title>
        <authorList>
            <person name="Harrison L.H."/>
            <person name="Van Tyne D."/>
            <person name="Marsh J.W."/>
            <person name="Griffith M.P."/>
            <person name="Snyder D.J."/>
            <person name="Cooper V.S."/>
            <person name="Mustapha M."/>
        </authorList>
    </citation>
    <scope>NUCLEOTIDE SEQUENCE [LARGE SCALE GENOMIC DNA]</scope>
    <source>
        <strain evidence="2 5">SER00230</strain>
    </source>
</reference>
<name>A0A448S0W9_SERRU</name>
<evidence type="ECO:0000313" key="2">
    <source>
        <dbReference type="EMBL" id="MBH1928060.1"/>
    </source>
</evidence>
<dbReference type="InterPro" id="IPR049002">
    <property type="entry name" value="Stv"/>
</dbReference>
<accession>A0A448S0W9</accession>
<evidence type="ECO:0000313" key="3">
    <source>
        <dbReference type="EMBL" id="VEI61366.1"/>
    </source>
</evidence>
<evidence type="ECO:0000259" key="1">
    <source>
        <dbReference type="Pfam" id="PF21527"/>
    </source>
</evidence>
<keyword evidence="5" id="KW-1185">Reference proteome</keyword>
<dbReference type="EMBL" id="LR134493">
    <property type="protein sequence ID" value="VEI61366.1"/>
    <property type="molecule type" value="Genomic_DNA"/>
</dbReference>
<evidence type="ECO:0000313" key="5">
    <source>
        <dbReference type="Proteomes" id="UP000624159"/>
    </source>
</evidence>
<dbReference type="RefSeq" id="WP_126530299.1">
    <property type="nucleotide sequence ID" value="NZ_JADULK010000001.1"/>
</dbReference>
<dbReference type="EMBL" id="JADULK010000001">
    <property type="protein sequence ID" value="MBH1928060.1"/>
    <property type="molecule type" value="Genomic_DNA"/>
</dbReference>
<dbReference type="Pfam" id="PF21527">
    <property type="entry name" value="Stv"/>
    <property type="match status" value="1"/>
</dbReference>
<proteinExistence type="predicted"/>
<sequence length="208" mass="22977">MALYQNTVGSNLYVWSSNRGASSAKECIITAHGASRLIGNGLSGLDVELVYYTPHGKSLDDPTLQKLIIGAVTPVERIKTKEKISHDYMLGKYSNSQASGGRQHNSNGESYESIAGLPDTLAAKGKHITDSLATFGNISAKSPELQRKIAELELEARQYSQYAPHDVITIRNRGHRTLFNPVTLSEVIRTLQHYGYNYSVFHCSFCRN</sequence>
<evidence type="ECO:0000313" key="4">
    <source>
        <dbReference type="Proteomes" id="UP000281904"/>
    </source>
</evidence>
<gene>
    <name evidence="2" type="ORF">I5U13_00030</name>
    <name evidence="3" type="ORF">NCTC10036_00344</name>
</gene>
<dbReference type="AlphaFoldDB" id="A0A448S0W9"/>
<protein>
    <recommendedName>
        <fullName evidence="1">Putative adhesin Stv domain-containing protein</fullName>
    </recommendedName>
</protein>
<organism evidence="3 4">
    <name type="scientific">Serratia rubidaea</name>
    <name type="common">Serratia marinorubra</name>
    <dbReference type="NCBI Taxonomy" id="61652"/>
    <lineage>
        <taxon>Bacteria</taxon>
        <taxon>Pseudomonadati</taxon>
        <taxon>Pseudomonadota</taxon>
        <taxon>Gammaproteobacteria</taxon>
        <taxon>Enterobacterales</taxon>
        <taxon>Yersiniaceae</taxon>
        <taxon>Serratia</taxon>
    </lineage>
</organism>
<dbReference type="Proteomes" id="UP000281904">
    <property type="component" value="Chromosome"/>
</dbReference>
<feature type="domain" description="Putative adhesin Stv" evidence="1">
    <location>
        <begin position="26"/>
        <end position="208"/>
    </location>
</feature>